<feature type="compositionally biased region" description="Basic and acidic residues" evidence="1">
    <location>
        <begin position="53"/>
        <end position="66"/>
    </location>
</feature>
<protein>
    <recommendedName>
        <fullName evidence="4">Adenylate kinase</fullName>
    </recommendedName>
</protein>
<evidence type="ECO:0000313" key="3">
    <source>
        <dbReference type="Proteomes" id="UP000054498"/>
    </source>
</evidence>
<dbReference type="STRING" id="145388.A0A0D2IW40"/>
<dbReference type="KEGG" id="mng:MNEG_15832"/>
<evidence type="ECO:0000313" key="2">
    <source>
        <dbReference type="EMBL" id="KIY92132.1"/>
    </source>
</evidence>
<reference evidence="2 3" key="1">
    <citation type="journal article" date="2013" name="BMC Genomics">
        <title>Reconstruction of the lipid metabolism for the microalga Monoraphidium neglectum from its genome sequence reveals characteristics suitable for biofuel production.</title>
        <authorList>
            <person name="Bogen C."/>
            <person name="Al-Dilaimi A."/>
            <person name="Albersmeier A."/>
            <person name="Wichmann J."/>
            <person name="Grundmann M."/>
            <person name="Rupp O."/>
            <person name="Lauersen K.J."/>
            <person name="Blifernez-Klassen O."/>
            <person name="Kalinowski J."/>
            <person name="Goesmann A."/>
            <person name="Mussgnug J.H."/>
            <person name="Kruse O."/>
        </authorList>
    </citation>
    <scope>NUCLEOTIDE SEQUENCE [LARGE SCALE GENOMIC DNA]</scope>
    <source>
        <strain evidence="2 3">SAG 48.87</strain>
    </source>
</reference>
<dbReference type="EMBL" id="KK105924">
    <property type="protein sequence ID" value="KIY92132.1"/>
    <property type="molecule type" value="Genomic_DNA"/>
</dbReference>
<evidence type="ECO:0000256" key="1">
    <source>
        <dbReference type="SAM" id="MobiDB-lite"/>
    </source>
</evidence>
<accession>A0A0D2IW40</accession>
<dbReference type="AlphaFoldDB" id="A0A0D2IW40"/>
<gene>
    <name evidence="2" type="ORF">MNEG_15832</name>
</gene>
<feature type="region of interest" description="Disordered" evidence="1">
    <location>
        <begin position="46"/>
        <end position="66"/>
    </location>
</feature>
<feature type="non-terminal residue" evidence="2">
    <location>
        <position position="1"/>
    </location>
</feature>
<dbReference type="Proteomes" id="UP000054498">
    <property type="component" value="Unassembled WGS sequence"/>
</dbReference>
<proteinExistence type="predicted"/>
<name>A0A0D2IW40_9CHLO</name>
<evidence type="ECO:0008006" key="4">
    <source>
        <dbReference type="Google" id="ProtNLM"/>
    </source>
</evidence>
<organism evidence="2 3">
    <name type="scientific">Monoraphidium neglectum</name>
    <dbReference type="NCBI Taxonomy" id="145388"/>
    <lineage>
        <taxon>Eukaryota</taxon>
        <taxon>Viridiplantae</taxon>
        <taxon>Chlorophyta</taxon>
        <taxon>core chlorophytes</taxon>
        <taxon>Chlorophyceae</taxon>
        <taxon>CS clade</taxon>
        <taxon>Sphaeropleales</taxon>
        <taxon>Selenastraceae</taxon>
        <taxon>Monoraphidium</taxon>
    </lineage>
</organism>
<dbReference type="RefSeq" id="XP_013891152.1">
    <property type="nucleotide sequence ID" value="XM_014035698.1"/>
</dbReference>
<keyword evidence="3" id="KW-1185">Reference proteome</keyword>
<sequence>VYRDEATPVEDFFRERGVLLDFEITGGIPETLPRLLAALAPHAARGGSAAAAEAEREPRAAAEGGR</sequence>
<dbReference type="GeneID" id="25733532"/>